<reference evidence="1 2" key="1">
    <citation type="journal article" date="2014" name="Agronomy (Basel)">
        <title>A Draft Genome Sequence for Ensete ventricosum, the Drought-Tolerant Tree Against Hunger.</title>
        <authorList>
            <person name="Harrison J."/>
            <person name="Moore K.A."/>
            <person name="Paszkiewicz K."/>
            <person name="Jones T."/>
            <person name="Grant M."/>
            <person name="Ambacheew D."/>
            <person name="Muzemil S."/>
            <person name="Studholme D.J."/>
        </authorList>
    </citation>
    <scope>NUCLEOTIDE SEQUENCE [LARGE SCALE GENOMIC DNA]</scope>
</reference>
<dbReference type="Proteomes" id="UP000287651">
    <property type="component" value="Unassembled WGS sequence"/>
</dbReference>
<proteinExistence type="predicted"/>
<dbReference type="AlphaFoldDB" id="A0A426Z1A3"/>
<feature type="non-terminal residue" evidence="1">
    <location>
        <position position="1"/>
    </location>
</feature>
<evidence type="ECO:0000313" key="2">
    <source>
        <dbReference type="Proteomes" id="UP000287651"/>
    </source>
</evidence>
<accession>A0A426Z1A3</accession>
<organism evidence="1 2">
    <name type="scientific">Ensete ventricosum</name>
    <name type="common">Abyssinian banana</name>
    <name type="synonym">Musa ensete</name>
    <dbReference type="NCBI Taxonomy" id="4639"/>
    <lineage>
        <taxon>Eukaryota</taxon>
        <taxon>Viridiplantae</taxon>
        <taxon>Streptophyta</taxon>
        <taxon>Embryophyta</taxon>
        <taxon>Tracheophyta</taxon>
        <taxon>Spermatophyta</taxon>
        <taxon>Magnoliopsida</taxon>
        <taxon>Liliopsida</taxon>
        <taxon>Zingiberales</taxon>
        <taxon>Musaceae</taxon>
        <taxon>Ensete</taxon>
    </lineage>
</organism>
<sequence>KSKAILRRSGRNPSDDETQTLEIFRELPIVPFAAPPHLPKYLASPPRSPSRSSPLFFSFFLFDFFRFFFFGVGCRKDRRFPRNGFFFRDFSCWVLICSGLTPVSCSGIRVSSGSHLSSRSPTVIAPAEPIPRLVLSPACLSLGKINLFGARVRVLVLLCVCFRN</sequence>
<gene>
    <name evidence="1" type="ORF">B296_00021156</name>
</gene>
<dbReference type="EMBL" id="AMZH03009014">
    <property type="protein sequence ID" value="RRT57747.1"/>
    <property type="molecule type" value="Genomic_DNA"/>
</dbReference>
<name>A0A426Z1A3_ENSVE</name>
<evidence type="ECO:0000313" key="1">
    <source>
        <dbReference type="EMBL" id="RRT57747.1"/>
    </source>
</evidence>
<protein>
    <submittedName>
        <fullName evidence="1">Uncharacterized protein</fullName>
    </submittedName>
</protein>
<comment type="caution">
    <text evidence="1">The sequence shown here is derived from an EMBL/GenBank/DDBJ whole genome shotgun (WGS) entry which is preliminary data.</text>
</comment>